<dbReference type="InterPro" id="IPR003797">
    <property type="entry name" value="DegV"/>
</dbReference>
<dbReference type="OrthoDB" id="9760324at2"/>
<keyword evidence="3" id="KW-1185">Reference proteome</keyword>
<dbReference type="AlphaFoldDB" id="A0A4S2F3W5"/>
<dbReference type="Proteomes" id="UP000310263">
    <property type="component" value="Unassembled WGS sequence"/>
</dbReference>
<proteinExistence type="predicted"/>
<dbReference type="EMBL" id="SRYE01000001">
    <property type="protein sequence ID" value="TGY63107.1"/>
    <property type="molecule type" value="Genomic_DNA"/>
</dbReference>
<sequence>MASARRIRERRASVFRIVCDTLSDFPKEWCEAHDVHLVAMHLRGKYKDELDVLGVHPADVYVDLAAKGILRLSQPSAAEFMEVFNQLIDQSDDPIICITASSALVQVFDNAVAAAREVKKRCQVAVIDSKLVSAGEAMVVADLVHARQVGMSFEEAIEHVQQLIPRVTVLFITPPGAALYNHTRSNPLKRLRTIVDGWTGSYGFVAMDGRGHLTRVGHHGDQRLLAGRIARLMSLDAQREGPLRYIEVSVGFPRNLSILEKPLDTNEFISTRSTVINASGSVAVALGLGAMGIAYAPVRYLVHESSETDPLKDLESLEREGLVAHADDNL</sequence>
<organism evidence="2 3">
    <name type="scientific">Muricaecibacterium torontonense</name>
    <dbReference type="NCBI Taxonomy" id="3032871"/>
    <lineage>
        <taxon>Bacteria</taxon>
        <taxon>Bacillati</taxon>
        <taxon>Actinomycetota</taxon>
        <taxon>Coriobacteriia</taxon>
        <taxon>Coriobacteriales</taxon>
        <taxon>Atopobiaceae</taxon>
        <taxon>Muricaecibacterium</taxon>
    </lineage>
</organism>
<dbReference type="Gene3D" id="3.40.50.10170">
    <property type="match status" value="1"/>
</dbReference>
<protein>
    <submittedName>
        <fullName evidence="2">DegV family EDD domain-containing protein</fullName>
    </submittedName>
</protein>
<dbReference type="InterPro" id="IPR050270">
    <property type="entry name" value="DegV_domain_contain"/>
</dbReference>
<evidence type="ECO:0000313" key="2">
    <source>
        <dbReference type="EMBL" id="TGY63107.1"/>
    </source>
</evidence>
<dbReference type="GO" id="GO:0008289">
    <property type="term" value="F:lipid binding"/>
    <property type="evidence" value="ECO:0007669"/>
    <property type="project" value="UniProtKB-KW"/>
</dbReference>
<comment type="caution">
    <text evidence="2">The sequence shown here is derived from an EMBL/GenBank/DDBJ whole genome shotgun (WGS) entry which is preliminary data.</text>
</comment>
<dbReference type="NCBIfam" id="TIGR00762">
    <property type="entry name" value="DegV"/>
    <property type="match status" value="1"/>
</dbReference>
<evidence type="ECO:0000256" key="1">
    <source>
        <dbReference type="ARBA" id="ARBA00023121"/>
    </source>
</evidence>
<evidence type="ECO:0000313" key="3">
    <source>
        <dbReference type="Proteomes" id="UP000310263"/>
    </source>
</evidence>
<reference evidence="2 3" key="1">
    <citation type="submission" date="2019-04" db="EMBL/GenBank/DDBJ databases">
        <title>Microbes associate with the intestines of laboratory mice.</title>
        <authorList>
            <person name="Navarre W."/>
            <person name="Wong E."/>
            <person name="Huang K."/>
            <person name="Tropini C."/>
            <person name="Ng K."/>
            <person name="Yu B."/>
        </authorList>
    </citation>
    <scope>NUCLEOTIDE SEQUENCE [LARGE SCALE GENOMIC DNA]</scope>
    <source>
        <strain evidence="2 3">NM07_P-09</strain>
    </source>
</reference>
<dbReference type="SUPFAM" id="SSF82549">
    <property type="entry name" value="DAK1/DegV-like"/>
    <property type="match status" value="1"/>
</dbReference>
<dbReference type="Pfam" id="PF02645">
    <property type="entry name" value="DegV"/>
    <property type="match status" value="1"/>
</dbReference>
<accession>A0A4S2F3W5</accession>
<name>A0A4S2F3W5_9ACTN</name>
<keyword evidence="1" id="KW-0446">Lipid-binding</keyword>
<dbReference type="PANTHER" id="PTHR33434:SF2">
    <property type="entry name" value="FATTY ACID-BINDING PROTEIN TM_1468"/>
    <property type="match status" value="1"/>
</dbReference>
<gene>
    <name evidence="2" type="ORF">E5334_00895</name>
</gene>
<dbReference type="PROSITE" id="PS51482">
    <property type="entry name" value="DEGV"/>
    <property type="match status" value="1"/>
</dbReference>
<dbReference type="PANTHER" id="PTHR33434">
    <property type="entry name" value="DEGV DOMAIN-CONTAINING PROTEIN DR_1986-RELATED"/>
    <property type="match status" value="1"/>
</dbReference>